<evidence type="ECO:0000256" key="1">
    <source>
        <dbReference type="SAM" id="SignalP"/>
    </source>
</evidence>
<evidence type="ECO:0000313" key="2">
    <source>
        <dbReference type="EMBL" id="CAF1038907.1"/>
    </source>
</evidence>
<name>A0A815J5T9_ADIRI</name>
<feature type="chain" id="PRO_5036227918" evidence="1">
    <location>
        <begin position="17"/>
        <end position="249"/>
    </location>
</feature>
<evidence type="ECO:0000313" key="3">
    <source>
        <dbReference type="EMBL" id="CAF1374875.1"/>
    </source>
</evidence>
<dbReference type="Gene3D" id="1.25.40.10">
    <property type="entry name" value="Tetratricopeptide repeat domain"/>
    <property type="match status" value="1"/>
</dbReference>
<accession>A0A815J5T9</accession>
<comment type="caution">
    <text evidence="3">The sequence shown here is derived from an EMBL/GenBank/DDBJ whole genome shotgun (WGS) entry which is preliminary data.</text>
</comment>
<dbReference type="InterPro" id="IPR011990">
    <property type="entry name" value="TPR-like_helical_dom_sf"/>
</dbReference>
<feature type="signal peptide" evidence="1">
    <location>
        <begin position="1"/>
        <end position="16"/>
    </location>
</feature>
<evidence type="ECO:0000313" key="4">
    <source>
        <dbReference type="Proteomes" id="UP000663828"/>
    </source>
</evidence>
<organism evidence="3 5">
    <name type="scientific">Adineta ricciae</name>
    <name type="common">Rotifer</name>
    <dbReference type="NCBI Taxonomy" id="249248"/>
    <lineage>
        <taxon>Eukaryota</taxon>
        <taxon>Metazoa</taxon>
        <taxon>Spiralia</taxon>
        <taxon>Gnathifera</taxon>
        <taxon>Rotifera</taxon>
        <taxon>Eurotatoria</taxon>
        <taxon>Bdelloidea</taxon>
        <taxon>Adinetida</taxon>
        <taxon>Adinetidae</taxon>
        <taxon>Adineta</taxon>
    </lineage>
</organism>
<dbReference type="AlphaFoldDB" id="A0A815J5T9"/>
<gene>
    <name evidence="3" type="ORF">EDS130_LOCUS34590</name>
    <name evidence="2" type="ORF">XAT740_LOCUS15154</name>
</gene>
<dbReference type="EMBL" id="CAJNOJ010000292">
    <property type="protein sequence ID" value="CAF1374875.1"/>
    <property type="molecule type" value="Genomic_DNA"/>
</dbReference>
<keyword evidence="4" id="KW-1185">Reference proteome</keyword>
<dbReference type="Proteomes" id="UP000663828">
    <property type="component" value="Unassembled WGS sequence"/>
</dbReference>
<dbReference type="EMBL" id="CAJNOR010000930">
    <property type="protein sequence ID" value="CAF1038907.1"/>
    <property type="molecule type" value="Genomic_DNA"/>
</dbReference>
<protein>
    <submittedName>
        <fullName evidence="3">Uncharacterized protein</fullName>
    </submittedName>
</protein>
<reference evidence="3" key="1">
    <citation type="submission" date="2021-02" db="EMBL/GenBank/DDBJ databases">
        <authorList>
            <person name="Nowell W R."/>
        </authorList>
    </citation>
    <scope>NUCLEOTIDE SEQUENCE</scope>
</reference>
<evidence type="ECO:0000313" key="5">
    <source>
        <dbReference type="Proteomes" id="UP000663852"/>
    </source>
</evidence>
<proteinExistence type="predicted"/>
<dbReference type="Proteomes" id="UP000663852">
    <property type="component" value="Unassembled WGS sequence"/>
</dbReference>
<keyword evidence="1" id="KW-0732">Signal</keyword>
<dbReference type="OrthoDB" id="10011568at2759"/>
<sequence>MISSLIFFGLIQTALEMCQLVLNILLRDTPTDYNTIYKNYFALSQIYRNRKEWRKAILCATKAIETKRLCHITDQDSIRLLENQIESLKWKMSIDTRERSDKSSIDFSPQEIIEVCTYNPEHELFAFDLSELERKPEKVTESLVTDEMLKEIAGLLLKDLIDERHYTGDSECRVTIAIAFKLAQMNTSSLSPAMIEAALTILIDRVNDPDTYEDYLTRVMRISPFNIWYSDEHGIRIFRYQPKSKQLQK</sequence>